<evidence type="ECO:0000256" key="2">
    <source>
        <dbReference type="ARBA" id="ARBA00007254"/>
    </source>
</evidence>
<evidence type="ECO:0000256" key="9">
    <source>
        <dbReference type="ARBA" id="ARBA00023303"/>
    </source>
</evidence>
<dbReference type="InterPro" id="IPR037673">
    <property type="entry name" value="MSC/AndL"/>
</dbReference>
<accession>A0A951QAD1</accession>
<evidence type="ECO:0000256" key="1">
    <source>
        <dbReference type="ARBA" id="ARBA00004651"/>
    </source>
</evidence>
<name>A0A951QAD1_9CYAN</name>
<dbReference type="InterPro" id="IPR036019">
    <property type="entry name" value="MscL_channel"/>
</dbReference>
<dbReference type="Proteomes" id="UP000757435">
    <property type="component" value="Unassembled WGS sequence"/>
</dbReference>
<evidence type="ECO:0000256" key="6">
    <source>
        <dbReference type="ARBA" id="ARBA00022989"/>
    </source>
</evidence>
<gene>
    <name evidence="10 11" type="primary">mscL</name>
    <name evidence="11" type="ORF">KME15_10840</name>
</gene>
<feature type="transmembrane region" description="Helical" evidence="10">
    <location>
        <begin position="21"/>
        <end position="39"/>
    </location>
</feature>
<keyword evidence="7 10" id="KW-0406">Ion transport</keyword>
<dbReference type="GO" id="GO:0005886">
    <property type="term" value="C:plasma membrane"/>
    <property type="evidence" value="ECO:0007669"/>
    <property type="project" value="UniProtKB-SubCell"/>
</dbReference>
<comment type="subunit">
    <text evidence="10">Homopentamer.</text>
</comment>
<keyword evidence="6 10" id="KW-1133">Transmembrane helix</keyword>
<dbReference type="InterPro" id="IPR019823">
    <property type="entry name" value="Mechanosensitive_channel_CS"/>
</dbReference>
<keyword evidence="8 10" id="KW-0472">Membrane</keyword>
<organism evidence="11 12">
    <name type="scientific">Drouetiella hepatica Uher 2000/2452</name>
    <dbReference type="NCBI Taxonomy" id="904376"/>
    <lineage>
        <taxon>Bacteria</taxon>
        <taxon>Bacillati</taxon>
        <taxon>Cyanobacteriota</taxon>
        <taxon>Cyanophyceae</taxon>
        <taxon>Oculatellales</taxon>
        <taxon>Oculatellaceae</taxon>
        <taxon>Drouetiella</taxon>
    </lineage>
</organism>
<keyword evidence="4 10" id="KW-1003">Cell membrane</keyword>
<evidence type="ECO:0000256" key="3">
    <source>
        <dbReference type="ARBA" id="ARBA00022448"/>
    </source>
</evidence>
<dbReference type="PANTHER" id="PTHR30266">
    <property type="entry name" value="MECHANOSENSITIVE CHANNEL MSCL"/>
    <property type="match status" value="1"/>
</dbReference>
<evidence type="ECO:0000256" key="7">
    <source>
        <dbReference type="ARBA" id="ARBA00023065"/>
    </source>
</evidence>
<evidence type="ECO:0000313" key="12">
    <source>
        <dbReference type="Proteomes" id="UP000757435"/>
    </source>
</evidence>
<protein>
    <recommendedName>
        <fullName evidence="10">Large-conductance mechanosensitive channel</fullName>
    </recommendedName>
</protein>
<reference evidence="11" key="1">
    <citation type="submission" date="2021-05" db="EMBL/GenBank/DDBJ databases">
        <authorList>
            <person name="Pietrasiak N."/>
            <person name="Ward R."/>
            <person name="Stajich J.E."/>
            <person name="Kurbessoian T."/>
        </authorList>
    </citation>
    <scope>NUCLEOTIDE SEQUENCE</scope>
    <source>
        <strain evidence="11">UHER 2000/2452</strain>
    </source>
</reference>
<keyword evidence="5 10" id="KW-0812">Transmembrane</keyword>
<evidence type="ECO:0000313" key="11">
    <source>
        <dbReference type="EMBL" id="MBW4659162.1"/>
    </source>
</evidence>
<keyword evidence="9 10" id="KW-0407">Ion channel</keyword>
<comment type="subcellular location">
    <subcellularLocation>
        <location evidence="1 10">Cell membrane</location>
        <topology evidence="1 10">Multi-pass membrane protein</topology>
    </subcellularLocation>
</comment>
<dbReference type="PROSITE" id="PS01327">
    <property type="entry name" value="MSCL"/>
    <property type="match status" value="1"/>
</dbReference>
<dbReference type="PANTHER" id="PTHR30266:SF2">
    <property type="entry name" value="LARGE-CONDUCTANCE MECHANOSENSITIVE CHANNEL"/>
    <property type="match status" value="1"/>
</dbReference>
<dbReference type="Pfam" id="PF01741">
    <property type="entry name" value="MscL"/>
    <property type="match status" value="1"/>
</dbReference>
<evidence type="ECO:0000256" key="4">
    <source>
        <dbReference type="ARBA" id="ARBA00022475"/>
    </source>
</evidence>
<evidence type="ECO:0000256" key="10">
    <source>
        <dbReference type="HAMAP-Rule" id="MF_00115"/>
    </source>
</evidence>
<keyword evidence="3 10" id="KW-0813">Transport</keyword>
<feature type="transmembrane region" description="Helical" evidence="10">
    <location>
        <begin position="74"/>
        <end position="98"/>
    </location>
</feature>
<comment type="function">
    <text evidence="10">Channel that opens in response to stretch forces in the membrane lipid bilayer. May participate in the regulation of osmotic pressure changes within the cell.</text>
</comment>
<dbReference type="NCBIfam" id="TIGR00220">
    <property type="entry name" value="mscL"/>
    <property type="match status" value="1"/>
</dbReference>
<dbReference type="InterPro" id="IPR001185">
    <property type="entry name" value="MS_channel"/>
</dbReference>
<reference evidence="11" key="2">
    <citation type="journal article" date="2022" name="Microbiol. Resour. Announc.">
        <title>Metagenome Sequencing to Explore Phylogenomics of Terrestrial Cyanobacteria.</title>
        <authorList>
            <person name="Ward R.D."/>
            <person name="Stajich J.E."/>
            <person name="Johansen J.R."/>
            <person name="Huntemann M."/>
            <person name="Clum A."/>
            <person name="Foster B."/>
            <person name="Foster B."/>
            <person name="Roux S."/>
            <person name="Palaniappan K."/>
            <person name="Varghese N."/>
            <person name="Mukherjee S."/>
            <person name="Reddy T.B.K."/>
            <person name="Daum C."/>
            <person name="Copeland A."/>
            <person name="Chen I.A."/>
            <person name="Ivanova N.N."/>
            <person name="Kyrpides N.C."/>
            <person name="Shapiro N."/>
            <person name="Eloe-Fadrosh E.A."/>
            <person name="Pietrasiak N."/>
        </authorList>
    </citation>
    <scope>NUCLEOTIDE SEQUENCE</scope>
    <source>
        <strain evidence="11">UHER 2000/2452</strain>
    </source>
</reference>
<evidence type="ECO:0000256" key="5">
    <source>
        <dbReference type="ARBA" id="ARBA00022692"/>
    </source>
</evidence>
<sequence length="141" mass="14897">MTASGNGGILAEFKKFIMRGNVVDLAVAVIVGGAFGKIVESFVADIITPAILAPALQAANVDDLSRLSAGGIKYGSFLAAVLNFLVIALSIFLVVQAFEAARKRFVRQNAAEEVAPTDPIVISQENLTHAVERLTQVIESK</sequence>
<dbReference type="HAMAP" id="MF_00115">
    <property type="entry name" value="MscL"/>
    <property type="match status" value="1"/>
</dbReference>
<dbReference type="EMBL" id="JAHHHD010000009">
    <property type="protein sequence ID" value="MBW4659162.1"/>
    <property type="molecule type" value="Genomic_DNA"/>
</dbReference>
<dbReference type="Gene3D" id="1.10.1200.120">
    <property type="entry name" value="Large-conductance mechanosensitive channel, MscL, domain 1"/>
    <property type="match status" value="1"/>
</dbReference>
<dbReference type="AlphaFoldDB" id="A0A951QAD1"/>
<comment type="similarity">
    <text evidence="2 10">Belongs to the MscL family.</text>
</comment>
<evidence type="ECO:0000256" key="8">
    <source>
        <dbReference type="ARBA" id="ARBA00023136"/>
    </source>
</evidence>
<dbReference type="PRINTS" id="PR01264">
    <property type="entry name" value="MECHCHANNEL"/>
</dbReference>
<dbReference type="SUPFAM" id="SSF81330">
    <property type="entry name" value="Gated mechanosensitive channel"/>
    <property type="match status" value="1"/>
</dbReference>
<proteinExistence type="inferred from homology"/>
<dbReference type="GO" id="GO:0008381">
    <property type="term" value="F:mechanosensitive monoatomic ion channel activity"/>
    <property type="evidence" value="ECO:0007669"/>
    <property type="project" value="UniProtKB-UniRule"/>
</dbReference>
<comment type="caution">
    <text evidence="11">The sequence shown here is derived from an EMBL/GenBank/DDBJ whole genome shotgun (WGS) entry which is preliminary data.</text>
</comment>